<evidence type="ECO:0000256" key="3">
    <source>
        <dbReference type="ARBA" id="ARBA00022989"/>
    </source>
</evidence>
<evidence type="ECO:0000313" key="7">
    <source>
        <dbReference type="EMBL" id="CDQ63698.1"/>
    </source>
</evidence>
<proteinExistence type="predicted"/>
<feature type="transmembrane region" description="Helical" evidence="5">
    <location>
        <begin position="84"/>
        <end position="104"/>
    </location>
</feature>
<dbReference type="GO" id="GO:0032024">
    <property type="term" value="P:positive regulation of insulin secretion"/>
    <property type="evidence" value="ECO:0007669"/>
    <property type="project" value="TreeGrafter"/>
</dbReference>
<dbReference type="PANTHER" id="PTHR45822:SF4">
    <property type="entry name" value="FREE FATTY ACID RECEPTOR 1"/>
    <property type="match status" value="1"/>
</dbReference>
<dbReference type="PaxDb" id="8022-A0A060W8T5"/>
<keyword evidence="4 5" id="KW-0472">Membrane</keyword>
<feature type="transmembrane region" description="Helical" evidence="5">
    <location>
        <begin position="12"/>
        <end position="33"/>
    </location>
</feature>
<dbReference type="Proteomes" id="UP000193380">
    <property type="component" value="Unassembled WGS sequence"/>
</dbReference>
<feature type="transmembrane region" description="Helical" evidence="5">
    <location>
        <begin position="124"/>
        <end position="144"/>
    </location>
</feature>
<dbReference type="GO" id="GO:0005886">
    <property type="term" value="C:plasma membrane"/>
    <property type="evidence" value="ECO:0007669"/>
    <property type="project" value="TreeGrafter"/>
</dbReference>
<evidence type="ECO:0000313" key="8">
    <source>
        <dbReference type="Proteomes" id="UP000193380"/>
    </source>
</evidence>
<evidence type="ECO:0000256" key="2">
    <source>
        <dbReference type="ARBA" id="ARBA00022692"/>
    </source>
</evidence>
<protein>
    <recommendedName>
        <fullName evidence="6">G-protein coupled receptors family 1 profile domain-containing protein</fullName>
    </recommendedName>
</protein>
<sequence length="301" mass="33148">MQVPVKDCVSLTVYSFTFLLGLPSNLLVLFVYVRKARKRGATPNVVYALNLCLANLALVAWLPVKALETFLQDWALPSPLCPVYSFFLFSSMYGSCLFLTAVTVGRYLSIAFPISYKLYRRGRISCFISAALWAVVLLHLSLGLVAEGGGGFVSTSSHNVSRRVLAVALSTLAVFVVCYVPYNASHIVGFVLQENVHWRTEAMLSSACNVFLEPVVMLMLSPATPRGLMGRLCGRPSRYSRTEGRHCSKTITRDPLANVRGVASLTDRQTGANISKLSQEKSAQTRHRRPVSGIVVLNRHM</sequence>
<keyword evidence="3 5" id="KW-1133">Transmembrane helix</keyword>
<organism evidence="7 8">
    <name type="scientific">Oncorhynchus mykiss</name>
    <name type="common">Rainbow trout</name>
    <name type="synonym">Salmo gairdneri</name>
    <dbReference type="NCBI Taxonomy" id="8022"/>
    <lineage>
        <taxon>Eukaryota</taxon>
        <taxon>Metazoa</taxon>
        <taxon>Chordata</taxon>
        <taxon>Craniata</taxon>
        <taxon>Vertebrata</taxon>
        <taxon>Euteleostomi</taxon>
        <taxon>Actinopterygii</taxon>
        <taxon>Neopterygii</taxon>
        <taxon>Teleostei</taxon>
        <taxon>Protacanthopterygii</taxon>
        <taxon>Salmoniformes</taxon>
        <taxon>Salmonidae</taxon>
        <taxon>Salmoninae</taxon>
        <taxon>Oncorhynchus</taxon>
    </lineage>
</organism>
<dbReference type="PROSITE" id="PS50262">
    <property type="entry name" value="G_PROTEIN_RECEP_F1_2"/>
    <property type="match status" value="1"/>
</dbReference>
<dbReference type="STRING" id="8022.A0A060W8T5"/>
<evidence type="ECO:0000259" key="6">
    <source>
        <dbReference type="PROSITE" id="PS50262"/>
    </source>
</evidence>
<feature type="transmembrane region" description="Helical" evidence="5">
    <location>
        <begin position="45"/>
        <end position="64"/>
    </location>
</feature>
<reference evidence="7" key="1">
    <citation type="journal article" date="2014" name="Nat. Commun.">
        <title>The rainbow trout genome provides novel insights into evolution after whole-genome duplication in vertebrates.</title>
        <authorList>
            <person name="Berthelot C."/>
            <person name="Brunet F."/>
            <person name="Chalopin D."/>
            <person name="Juanchich A."/>
            <person name="Bernard M."/>
            <person name="Noel B."/>
            <person name="Bento P."/>
            <person name="Da Silva C."/>
            <person name="Labadie K."/>
            <person name="Alberti A."/>
            <person name="Aury J.M."/>
            <person name="Louis A."/>
            <person name="Dehais P."/>
            <person name="Bardou P."/>
            <person name="Montfort J."/>
            <person name="Klopp C."/>
            <person name="Cabau C."/>
            <person name="Gaspin C."/>
            <person name="Thorgaard G.H."/>
            <person name="Boussaha M."/>
            <person name="Quillet E."/>
            <person name="Guyomard R."/>
            <person name="Galiana D."/>
            <person name="Bobe J."/>
            <person name="Volff J.N."/>
            <person name="Genet C."/>
            <person name="Wincker P."/>
            <person name="Jaillon O."/>
            <person name="Roest Crollius H."/>
            <person name="Guiguen Y."/>
        </authorList>
    </citation>
    <scope>NUCLEOTIDE SEQUENCE [LARGE SCALE GENOMIC DNA]</scope>
</reference>
<name>A0A060W8T5_ONCMY</name>
<evidence type="ECO:0000256" key="5">
    <source>
        <dbReference type="SAM" id="Phobius"/>
    </source>
</evidence>
<dbReference type="SUPFAM" id="SSF81321">
    <property type="entry name" value="Family A G protein-coupled receptor-like"/>
    <property type="match status" value="1"/>
</dbReference>
<dbReference type="InterPro" id="IPR017452">
    <property type="entry name" value="GPCR_Rhodpsn_7TM"/>
</dbReference>
<keyword evidence="2 5" id="KW-0812">Transmembrane</keyword>
<dbReference type="EMBL" id="FR904447">
    <property type="protein sequence ID" value="CDQ63698.1"/>
    <property type="molecule type" value="Genomic_DNA"/>
</dbReference>
<evidence type="ECO:0000256" key="1">
    <source>
        <dbReference type="ARBA" id="ARBA00004370"/>
    </source>
</evidence>
<dbReference type="PANTHER" id="PTHR45822">
    <property type="entry name" value="FREE FATTY ACID RECEPTOR 2-RELATED"/>
    <property type="match status" value="1"/>
</dbReference>
<dbReference type="PRINTS" id="PR00237">
    <property type="entry name" value="GPCRRHODOPSN"/>
</dbReference>
<dbReference type="InterPro" id="IPR000276">
    <property type="entry name" value="GPCR_Rhodpsn"/>
</dbReference>
<feature type="domain" description="G-protein coupled receptors family 1 profile" evidence="6">
    <location>
        <begin position="24"/>
        <end position="220"/>
    </location>
</feature>
<evidence type="ECO:0000256" key="4">
    <source>
        <dbReference type="ARBA" id="ARBA00023136"/>
    </source>
</evidence>
<dbReference type="Gene3D" id="1.20.1070.10">
    <property type="entry name" value="Rhodopsin 7-helix transmembrane proteins"/>
    <property type="match status" value="1"/>
</dbReference>
<comment type="subcellular location">
    <subcellularLocation>
        <location evidence="1">Membrane</location>
    </subcellularLocation>
</comment>
<dbReference type="Pfam" id="PF00001">
    <property type="entry name" value="7tm_1"/>
    <property type="match status" value="1"/>
</dbReference>
<dbReference type="GO" id="GO:0045125">
    <property type="term" value="F:bioactive lipid receptor activity"/>
    <property type="evidence" value="ECO:0007669"/>
    <property type="project" value="TreeGrafter"/>
</dbReference>
<accession>A0A060W8T5</accession>
<dbReference type="GO" id="GO:0070542">
    <property type="term" value="P:response to fatty acid"/>
    <property type="evidence" value="ECO:0007669"/>
    <property type="project" value="TreeGrafter"/>
</dbReference>
<reference evidence="7" key="2">
    <citation type="submission" date="2014-03" db="EMBL/GenBank/DDBJ databases">
        <authorList>
            <person name="Genoscope - CEA"/>
        </authorList>
    </citation>
    <scope>NUCLEOTIDE SEQUENCE</scope>
</reference>
<dbReference type="AlphaFoldDB" id="A0A060W8T5"/>
<feature type="transmembrane region" description="Helical" evidence="5">
    <location>
        <begin position="164"/>
        <end position="182"/>
    </location>
</feature>
<gene>
    <name evidence="7" type="ORF">GSONMT00069713001</name>
</gene>
<dbReference type="GO" id="GO:0007204">
    <property type="term" value="P:positive regulation of cytosolic calcium ion concentration"/>
    <property type="evidence" value="ECO:0007669"/>
    <property type="project" value="TreeGrafter"/>
</dbReference>